<dbReference type="RefSeq" id="WP_234590165.1">
    <property type="nucleotide sequence ID" value="NZ_CAMIPG010000002.1"/>
</dbReference>
<organism evidence="2 3">
    <name type="scientific">Serratia entomophila</name>
    <dbReference type="NCBI Taxonomy" id="42906"/>
    <lineage>
        <taxon>Bacteria</taxon>
        <taxon>Pseudomonadati</taxon>
        <taxon>Pseudomonadota</taxon>
        <taxon>Gammaproteobacteria</taxon>
        <taxon>Enterobacterales</taxon>
        <taxon>Yersiniaceae</taxon>
        <taxon>Serratia</taxon>
    </lineage>
</organism>
<keyword evidence="1" id="KW-0812">Transmembrane</keyword>
<reference evidence="2" key="1">
    <citation type="journal article" date="2022" name="BMC Genomics">
        <title>Genome sequence of the entomopathogenic Serratia entomophila isolate 626 and characterisation of the species specific itaconate degradation pathway.</title>
        <authorList>
            <person name="Vaughan A.L."/>
            <person name="Altermann E."/>
            <person name="Glare T.R."/>
            <person name="Hurst M.R.H."/>
        </authorList>
    </citation>
    <scope>NUCLEOTIDE SEQUENCE</scope>
    <source>
        <strain evidence="2">626</strain>
    </source>
</reference>
<dbReference type="InterPro" id="IPR049458">
    <property type="entry name" value="EpsG-like"/>
</dbReference>
<dbReference type="Proteomes" id="UP001056873">
    <property type="component" value="Chromosome"/>
</dbReference>
<feature type="transmembrane region" description="Helical" evidence="1">
    <location>
        <begin position="59"/>
        <end position="76"/>
    </location>
</feature>
<feature type="transmembrane region" description="Helical" evidence="1">
    <location>
        <begin position="361"/>
        <end position="380"/>
    </location>
</feature>
<feature type="transmembrane region" description="Helical" evidence="1">
    <location>
        <begin position="207"/>
        <end position="226"/>
    </location>
</feature>
<dbReference type="GeneID" id="75021893"/>
<keyword evidence="1" id="KW-0472">Membrane</keyword>
<evidence type="ECO:0000313" key="3">
    <source>
        <dbReference type="Proteomes" id="UP001056873"/>
    </source>
</evidence>
<dbReference type="EMBL" id="CP074347">
    <property type="protein sequence ID" value="USV02407.1"/>
    <property type="molecule type" value="Genomic_DNA"/>
</dbReference>
<name>A0ABY5CXJ9_9GAMM</name>
<evidence type="ECO:0000313" key="2">
    <source>
        <dbReference type="EMBL" id="USV02407.1"/>
    </source>
</evidence>
<gene>
    <name evidence="2" type="ORF">KFQ06_07835</name>
</gene>
<sequence>MREYKDGPVDSGYRYNNFMLITAIFLWLVFTISPFISFYLSLILLALAPEVKNLTRRTLGVLIVLSGTVYVASRNFNGTAIDDITFVYYPVYKRIFYGADYFSSYSAGWEFVLGGLFKLLAITTDKPVEKDTFTTVFVFLPYIIYYIWLEKFGLEHISRHKKNLCLAASLGIVGLLILSIQIRQALATPILLLAIGYLNRSKIKSTFFTALAIFTHLTSIPIYFILRIFISDKTKYKIIGLGLIGVFVLSFQFLVNTIVSQRLLGVASFKFQYYMDKDSVVTLLAFFFSLIIMIVAGSFYFDKNEKLKGWRSFTVWGGAAYILLLPIPLASDRLFMAMSVFLMGYLLFLSFSRISTIFRMLLILYFIFKFITVGPFYGIMGAATGLEFWTNYDWIGDYPLYFWMK</sequence>
<evidence type="ECO:0000256" key="1">
    <source>
        <dbReference type="SAM" id="Phobius"/>
    </source>
</evidence>
<feature type="transmembrane region" description="Helical" evidence="1">
    <location>
        <begin position="132"/>
        <end position="149"/>
    </location>
</feature>
<keyword evidence="3" id="KW-1185">Reference proteome</keyword>
<feature type="transmembrane region" description="Helical" evidence="1">
    <location>
        <begin position="279"/>
        <end position="301"/>
    </location>
</feature>
<feature type="transmembrane region" description="Helical" evidence="1">
    <location>
        <begin position="238"/>
        <end position="259"/>
    </location>
</feature>
<accession>A0ABY5CXJ9</accession>
<feature type="transmembrane region" description="Helical" evidence="1">
    <location>
        <begin position="170"/>
        <end position="195"/>
    </location>
</feature>
<dbReference type="Pfam" id="PF14897">
    <property type="entry name" value="EpsG"/>
    <property type="match status" value="1"/>
</dbReference>
<feature type="transmembrane region" description="Helical" evidence="1">
    <location>
        <begin position="313"/>
        <end position="329"/>
    </location>
</feature>
<feature type="transmembrane region" description="Helical" evidence="1">
    <location>
        <begin position="335"/>
        <end position="354"/>
    </location>
</feature>
<keyword evidence="1" id="KW-1133">Transmembrane helix</keyword>
<proteinExistence type="predicted"/>
<feature type="transmembrane region" description="Helical" evidence="1">
    <location>
        <begin position="20"/>
        <end position="47"/>
    </location>
</feature>
<protein>
    <submittedName>
        <fullName evidence="2">EpsG family protein</fullName>
    </submittedName>
</protein>